<evidence type="ECO:0000313" key="3">
    <source>
        <dbReference type="Proteomes" id="UP000828251"/>
    </source>
</evidence>
<feature type="compositionally biased region" description="Basic and acidic residues" evidence="1">
    <location>
        <begin position="41"/>
        <end position="57"/>
    </location>
</feature>
<name>A0A9D3VQ97_9ROSI</name>
<dbReference type="Proteomes" id="UP000828251">
    <property type="component" value="Unassembled WGS sequence"/>
</dbReference>
<protein>
    <submittedName>
        <fullName evidence="2">Uncharacterized protein</fullName>
    </submittedName>
</protein>
<comment type="caution">
    <text evidence="2">The sequence shown here is derived from an EMBL/GenBank/DDBJ whole genome shotgun (WGS) entry which is preliminary data.</text>
</comment>
<proteinExistence type="predicted"/>
<feature type="region of interest" description="Disordered" evidence="1">
    <location>
        <begin position="29"/>
        <end position="57"/>
    </location>
</feature>
<evidence type="ECO:0000313" key="2">
    <source>
        <dbReference type="EMBL" id="KAH1091534.1"/>
    </source>
</evidence>
<dbReference type="AlphaFoldDB" id="A0A9D3VQ97"/>
<gene>
    <name evidence="2" type="ORF">J1N35_018791</name>
</gene>
<sequence length="70" mass="7707">MDMFDELVESAKVVDETLVEPPHSVVTKSIKRTCDGASDQQPKRGRDNHSSGRVRDVGLDRVSLGSRVVL</sequence>
<accession>A0A9D3VQ97</accession>
<organism evidence="2 3">
    <name type="scientific">Gossypium stocksii</name>
    <dbReference type="NCBI Taxonomy" id="47602"/>
    <lineage>
        <taxon>Eukaryota</taxon>
        <taxon>Viridiplantae</taxon>
        <taxon>Streptophyta</taxon>
        <taxon>Embryophyta</taxon>
        <taxon>Tracheophyta</taxon>
        <taxon>Spermatophyta</taxon>
        <taxon>Magnoliopsida</taxon>
        <taxon>eudicotyledons</taxon>
        <taxon>Gunneridae</taxon>
        <taxon>Pentapetalae</taxon>
        <taxon>rosids</taxon>
        <taxon>malvids</taxon>
        <taxon>Malvales</taxon>
        <taxon>Malvaceae</taxon>
        <taxon>Malvoideae</taxon>
        <taxon>Gossypium</taxon>
    </lineage>
</organism>
<dbReference type="EMBL" id="JAIQCV010000006">
    <property type="protein sequence ID" value="KAH1091534.1"/>
    <property type="molecule type" value="Genomic_DNA"/>
</dbReference>
<keyword evidence="3" id="KW-1185">Reference proteome</keyword>
<reference evidence="2 3" key="1">
    <citation type="journal article" date="2021" name="Plant Biotechnol. J.">
        <title>Multi-omics assisted identification of the key and species-specific regulatory components of drought-tolerant mechanisms in Gossypium stocksii.</title>
        <authorList>
            <person name="Yu D."/>
            <person name="Ke L."/>
            <person name="Zhang D."/>
            <person name="Wu Y."/>
            <person name="Sun Y."/>
            <person name="Mei J."/>
            <person name="Sun J."/>
            <person name="Sun Y."/>
        </authorList>
    </citation>
    <scope>NUCLEOTIDE SEQUENCE [LARGE SCALE GENOMIC DNA]</scope>
    <source>
        <strain evidence="3">cv. E1</strain>
        <tissue evidence="2">Leaf</tissue>
    </source>
</reference>
<evidence type="ECO:0000256" key="1">
    <source>
        <dbReference type="SAM" id="MobiDB-lite"/>
    </source>
</evidence>
<dbReference type="OrthoDB" id="10557616at2759"/>